<organism evidence="1 2">
    <name type="scientific">Neopusillimonas maritima</name>
    <dbReference type="NCBI Taxonomy" id="2026239"/>
    <lineage>
        <taxon>Bacteria</taxon>
        <taxon>Pseudomonadati</taxon>
        <taxon>Pseudomonadota</taxon>
        <taxon>Betaproteobacteria</taxon>
        <taxon>Burkholderiales</taxon>
        <taxon>Alcaligenaceae</taxon>
        <taxon>Neopusillimonas</taxon>
    </lineage>
</organism>
<name>A0A3A1YWD8_9BURK</name>
<protein>
    <submittedName>
        <fullName evidence="1">Uncharacterized protein</fullName>
    </submittedName>
</protein>
<dbReference type="EMBL" id="NQYH01000005">
    <property type="protein sequence ID" value="RIY41170.1"/>
    <property type="molecule type" value="Genomic_DNA"/>
</dbReference>
<proteinExistence type="predicted"/>
<dbReference type="RefSeq" id="WP_119516160.1">
    <property type="nucleotide sequence ID" value="NZ_NQYH01000005.1"/>
</dbReference>
<reference evidence="1 2" key="1">
    <citation type="submission" date="2017-08" db="EMBL/GenBank/DDBJ databases">
        <title>Pusillimonas indicus sp. nov., a member of the family Alcaligenaceae isolated from surface seawater.</title>
        <authorList>
            <person name="Li J."/>
        </authorList>
    </citation>
    <scope>NUCLEOTIDE SEQUENCE [LARGE SCALE GENOMIC DNA]</scope>
    <source>
        <strain evidence="1 2">L52-1-41</strain>
    </source>
</reference>
<evidence type="ECO:0000313" key="2">
    <source>
        <dbReference type="Proteomes" id="UP000266206"/>
    </source>
</evidence>
<comment type="caution">
    <text evidence="1">The sequence shown here is derived from an EMBL/GenBank/DDBJ whole genome shotgun (WGS) entry which is preliminary data.</text>
</comment>
<accession>A0A3A1YWD8</accession>
<dbReference type="Proteomes" id="UP000266206">
    <property type="component" value="Unassembled WGS sequence"/>
</dbReference>
<sequence length="292" mass="33648">MDAKLKRYSVSLYEKPDDIFKVYFECKAQSPDHAFSAARHLYPGCKILNVTHQAQKAFGPDDLQEHRLLEVYELWDRLSDVPVNEQEQIDVSFEHFAKDTHREDIWHWLEQLNPHFAVGQLQNGVRATEQMITGYAKQAYRNTLMHDKHACASIVRNRIQTKQGNSFPLEITRLIDSDFDKGQGGCLAPLVYITAMQEAECRAVELAQKIHEIKQAGYTIQCQKNSAIAGWWALLPGETTFFDNFDLHQADPDNVPHQQNYLGFFSSLEELVEEVYEDIQSDSPHENLPRPQ</sequence>
<dbReference type="AlphaFoldDB" id="A0A3A1YWD8"/>
<evidence type="ECO:0000313" key="1">
    <source>
        <dbReference type="EMBL" id="RIY41170.1"/>
    </source>
</evidence>
<dbReference type="OrthoDB" id="8913825at2"/>
<gene>
    <name evidence="1" type="ORF">CJP73_08475</name>
</gene>